<gene>
    <name evidence="2" type="ORF">CONCODRAFT_4489</name>
</gene>
<sequence length="195" mass="19102">MQTFTIVATLIATIAAAPQSYAKAPVSYTPTAITAPPHGVSSYGSTYQAGSSSGSTSTVDSEVHAGTASNFGQSITNSGSVGTNYANQAAASNTVGGSLTQYSSTTNTPSYNSYGSYGPTSSGQSTTVGGSTTNFANSANSGSSVVGGFVTQGVNGNSYTNSQLSGGGSTTVTNSANAAAYAGGSSWSNPATSYY</sequence>
<dbReference type="EMBL" id="KQ964449">
    <property type="protein sequence ID" value="KXN72632.1"/>
    <property type="molecule type" value="Genomic_DNA"/>
</dbReference>
<keyword evidence="1" id="KW-0732">Signal</keyword>
<reference evidence="2 3" key="1">
    <citation type="journal article" date="2015" name="Genome Biol. Evol.">
        <title>Phylogenomic analyses indicate that early fungi evolved digesting cell walls of algal ancestors of land plants.</title>
        <authorList>
            <person name="Chang Y."/>
            <person name="Wang S."/>
            <person name="Sekimoto S."/>
            <person name="Aerts A.L."/>
            <person name="Choi C."/>
            <person name="Clum A."/>
            <person name="LaButti K.M."/>
            <person name="Lindquist E.A."/>
            <person name="Yee Ngan C."/>
            <person name="Ohm R.A."/>
            <person name="Salamov A.A."/>
            <person name="Grigoriev I.V."/>
            <person name="Spatafora J.W."/>
            <person name="Berbee M.L."/>
        </authorList>
    </citation>
    <scope>NUCLEOTIDE SEQUENCE [LARGE SCALE GENOMIC DNA]</scope>
    <source>
        <strain evidence="2 3">NRRL 28638</strain>
    </source>
</reference>
<dbReference type="AlphaFoldDB" id="A0A137PCD5"/>
<feature type="signal peptide" evidence="1">
    <location>
        <begin position="1"/>
        <end position="16"/>
    </location>
</feature>
<protein>
    <submittedName>
        <fullName evidence="2">Uncharacterized protein</fullName>
    </submittedName>
</protein>
<feature type="chain" id="PRO_5007294750" evidence="1">
    <location>
        <begin position="17"/>
        <end position="195"/>
    </location>
</feature>
<evidence type="ECO:0000313" key="2">
    <source>
        <dbReference type="EMBL" id="KXN72632.1"/>
    </source>
</evidence>
<evidence type="ECO:0000313" key="3">
    <source>
        <dbReference type="Proteomes" id="UP000070444"/>
    </source>
</evidence>
<name>A0A137PCD5_CONC2</name>
<proteinExistence type="predicted"/>
<dbReference type="Proteomes" id="UP000070444">
    <property type="component" value="Unassembled WGS sequence"/>
</dbReference>
<keyword evidence="3" id="KW-1185">Reference proteome</keyword>
<evidence type="ECO:0000256" key="1">
    <source>
        <dbReference type="SAM" id="SignalP"/>
    </source>
</evidence>
<accession>A0A137PCD5</accession>
<organism evidence="2 3">
    <name type="scientific">Conidiobolus coronatus (strain ATCC 28846 / CBS 209.66 / NRRL 28638)</name>
    <name type="common">Delacroixia coronata</name>
    <dbReference type="NCBI Taxonomy" id="796925"/>
    <lineage>
        <taxon>Eukaryota</taxon>
        <taxon>Fungi</taxon>
        <taxon>Fungi incertae sedis</taxon>
        <taxon>Zoopagomycota</taxon>
        <taxon>Entomophthoromycotina</taxon>
        <taxon>Entomophthoromycetes</taxon>
        <taxon>Entomophthorales</taxon>
        <taxon>Ancylistaceae</taxon>
        <taxon>Conidiobolus</taxon>
    </lineage>
</organism>